<feature type="non-terminal residue" evidence="2">
    <location>
        <position position="80"/>
    </location>
</feature>
<evidence type="ECO:0000256" key="1">
    <source>
        <dbReference type="SAM" id="MobiDB-lite"/>
    </source>
</evidence>
<dbReference type="GeneID" id="25917885"/>
<dbReference type="RefSeq" id="XP_014143997.1">
    <property type="nucleotide sequence ID" value="XM_014288522.1"/>
</dbReference>
<dbReference type="AlphaFoldDB" id="A0A0L0F056"/>
<sequence length="80" mass="8801">MASGKFKKEHSKKSLVDADRSFADTNPSKCASHRRHLSQQSVGERSFGAHIPARSPHTAHCGHSSERTDSLVAMDVSKER</sequence>
<feature type="region of interest" description="Disordered" evidence="1">
    <location>
        <begin position="1"/>
        <end position="80"/>
    </location>
</feature>
<feature type="compositionally biased region" description="Basic and acidic residues" evidence="1">
    <location>
        <begin position="12"/>
        <end position="22"/>
    </location>
</feature>
<name>A0A0L0F056_9EUKA</name>
<feature type="compositionally biased region" description="Basic residues" evidence="1">
    <location>
        <begin position="1"/>
        <end position="11"/>
    </location>
</feature>
<organism evidence="2 3">
    <name type="scientific">Sphaeroforma arctica JP610</name>
    <dbReference type="NCBI Taxonomy" id="667725"/>
    <lineage>
        <taxon>Eukaryota</taxon>
        <taxon>Ichthyosporea</taxon>
        <taxon>Ichthyophonida</taxon>
        <taxon>Sphaeroforma</taxon>
    </lineage>
</organism>
<evidence type="ECO:0000313" key="2">
    <source>
        <dbReference type="EMBL" id="KNC70095.1"/>
    </source>
</evidence>
<proteinExistence type="predicted"/>
<reference evidence="2 3" key="1">
    <citation type="submission" date="2011-02" db="EMBL/GenBank/DDBJ databases">
        <title>The Genome Sequence of Sphaeroforma arctica JP610.</title>
        <authorList>
            <consortium name="The Broad Institute Genome Sequencing Platform"/>
            <person name="Russ C."/>
            <person name="Cuomo C."/>
            <person name="Young S.K."/>
            <person name="Zeng Q."/>
            <person name="Gargeya S."/>
            <person name="Alvarado L."/>
            <person name="Berlin A."/>
            <person name="Chapman S.B."/>
            <person name="Chen Z."/>
            <person name="Freedman E."/>
            <person name="Gellesch M."/>
            <person name="Goldberg J."/>
            <person name="Griggs A."/>
            <person name="Gujja S."/>
            <person name="Heilman E."/>
            <person name="Heiman D."/>
            <person name="Howarth C."/>
            <person name="Mehta T."/>
            <person name="Neiman D."/>
            <person name="Pearson M."/>
            <person name="Roberts A."/>
            <person name="Saif S."/>
            <person name="Shea T."/>
            <person name="Shenoy N."/>
            <person name="Sisk P."/>
            <person name="Stolte C."/>
            <person name="Sykes S."/>
            <person name="White J."/>
            <person name="Yandava C."/>
            <person name="Burger G."/>
            <person name="Gray M.W."/>
            <person name="Holland P.W.H."/>
            <person name="King N."/>
            <person name="Lang F.B.F."/>
            <person name="Roger A.J."/>
            <person name="Ruiz-Trillo I."/>
            <person name="Haas B."/>
            <person name="Nusbaum C."/>
            <person name="Birren B."/>
        </authorList>
    </citation>
    <scope>NUCLEOTIDE SEQUENCE [LARGE SCALE GENOMIC DNA]</scope>
    <source>
        <strain evidence="2 3">JP610</strain>
    </source>
</reference>
<dbReference type="Proteomes" id="UP000054560">
    <property type="component" value="Unassembled WGS sequence"/>
</dbReference>
<keyword evidence="3" id="KW-1185">Reference proteome</keyword>
<gene>
    <name evidence="2" type="ORF">SARC_17381</name>
</gene>
<accession>A0A0L0F056</accession>
<protein>
    <submittedName>
        <fullName evidence="2">Uncharacterized protein</fullName>
    </submittedName>
</protein>
<evidence type="ECO:0000313" key="3">
    <source>
        <dbReference type="Proteomes" id="UP000054560"/>
    </source>
</evidence>
<dbReference type="EMBL" id="KQ252167">
    <property type="protein sequence ID" value="KNC70095.1"/>
    <property type="molecule type" value="Genomic_DNA"/>
</dbReference>